<proteinExistence type="predicted"/>
<reference evidence="2" key="1">
    <citation type="journal article" date="2008" name="J. Bacteriol.">
        <title>The pangenome structure of Escherichia coli: comparative genomic analysis of E. coli commensal and pathogenic isolates.</title>
        <authorList>
            <person name="Rasko D.A."/>
            <person name="Rosovitz M.J."/>
            <person name="Myers G.S."/>
            <person name="Mongodin E.F."/>
            <person name="Fricke W.F."/>
            <person name="Gajer P."/>
            <person name="Crabtree J."/>
            <person name="Sebaihia M."/>
            <person name="Thomson N.R."/>
            <person name="Chaudhuri R."/>
            <person name="Henderson I.R."/>
            <person name="Sperandio V."/>
            <person name="Ravel J."/>
        </authorList>
    </citation>
    <scope>NUCLEOTIDE SEQUENCE [LARGE SCALE GENOMIC DNA]</scope>
    <source>
        <strain evidence="2">E24377A / ETEC</strain>
    </source>
</reference>
<dbReference type="EMBL" id="CP000800">
    <property type="protein sequence ID" value="ABV16766.1"/>
    <property type="molecule type" value="Genomic_DNA"/>
</dbReference>
<protein>
    <submittedName>
        <fullName evidence="1">Uncharacterized protein</fullName>
    </submittedName>
</protein>
<sequence>MNALSGLQNHENSIHCKIFVGLISVAHQARSHG</sequence>
<name>A7ZTQ4_ECO24</name>
<organism evidence="1 2">
    <name type="scientific">Escherichia coli O139:H28 (strain E24377A / ETEC)</name>
    <dbReference type="NCBI Taxonomy" id="331111"/>
    <lineage>
        <taxon>Bacteria</taxon>
        <taxon>Pseudomonadati</taxon>
        <taxon>Pseudomonadota</taxon>
        <taxon>Gammaproteobacteria</taxon>
        <taxon>Enterobacterales</taxon>
        <taxon>Enterobacteriaceae</taxon>
        <taxon>Escherichia</taxon>
    </lineage>
</organism>
<dbReference type="AntiFam" id="ANF00065">
    <property type="entry name" value="Translation of REP sequence"/>
</dbReference>
<evidence type="ECO:0000313" key="1">
    <source>
        <dbReference type="EMBL" id="ABV16766.1"/>
    </source>
</evidence>
<accession>A7ZTQ4</accession>
<dbReference type="AlphaFoldDB" id="A7ZTQ4"/>
<dbReference type="KEGG" id="ecw:EcE24377A_4208"/>
<evidence type="ECO:0000313" key="2">
    <source>
        <dbReference type="Proteomes" id="UP000001122"/>
    </source>
</evidence>
<keyword evidence="2" id="KW-1185">Reference proteome</keyword>
<dbReference type="HOGENOM" id="CLU_144699_5_1_6"/>
<gene>
    <name evidence="1" type="ordered locus">EcE24377A_4208</name>
</gene>
<dbReference type="Proteomes" id="UP000001122">
    <property type="component" value="Chromosome"/>
</dbReference>